<protein>
    <submittedName>
        <fullName evidence="1">Uncharacterized protein</fullName>
    </submittedName>
</protein>
<evidence type="ECO:0000313" key="2">
    <source>
        <dbReference type="Proteomes" id="UP001244295"/>
    </source>
</evidence>
<gene>
    <name evidence="1" type="ORF">J2W25_000860</name>
</gene>
<dbReference type="EMBL" id="JAUSRR010000002">
    <property type="protein sequence ID" value="MDP9921845.1"/>
    <property type="molecule type" value="Genomic_DNA"/>
</dbReference>
<evidence type="ECO:0000313" key="1">
    <source>
        <dbReference type="EMBL" id="MDP9921845.1"/>
    </source>
</evidence>
<proteinExistence type="predicted"/>
<dbReference type="Proteomes" id="UP001244295">
    <property type="component" value="Unassembled WGS sequence"/>
</dbReference>
<comment type="caution">
    <text evidence="1">The sequence shown here is derived from an EMBL/GenBank/DDBJ whole genome shotgun (WGS) entry which is preliminary data.</text>
</comment>
<accession>A0AAW8DR29</accession>
<reference evidence="1" key="1">
    <citation type="submission" date="2023-07" db="EMBL/GenBank/DDBJ databases">
        <title>Sorghum-associated microbial communities from plants grown in Nebraska, USA.</title>
        <authorList>
            <person name="Schachtman D."/>
        </authorList>
    </citation>
    <scope>NUCLEOTIDE SEQUENCE</scope>
    <source>
        <strain evidence="1">DS2795</strain>
    </source>
</reference>
<name>A0AAW8DR29_9BURK</name>
<dbReference type="AlphaFoldDB" id="A0AAW8DR29"/>
<sequence length="128" mass="14173">MNYPRLRPKSERELRQEGLLTRLKQRGGPLPGVCLTQDAPLDEQVAIRELTLDAEGRVVSVSEFALSPKTAPGRTSTSDALKQELERLLATAGDEGIACGENGRRASREELEEWLLLIGLPVFSYRRG</sequence>
<organism evidence="1 2">
    <name type="scientific">Variovorax boronicumulans</name>
    <dbReference type="NCBI Taxonomy" id="436515"/>
    <lineage>
        <taxon>Bacteria</taxon>
        <taxon>Pseudomonadati</taxon>
        <taxon>Pseudomonadota</taxon>
        <taxon>Betaproteobacteria</taxon>
        <taxon>Burkholderiales</taxon>
        <taxon>Comamonadaceae</taxon>
        <taxon>Variovorax</taxon>
    </lineage>
</organism>
<dbReference type="RefSeq" id="WP_307635838.1">
    <property type="nucleotide sequence ID" value="NZ_JAUSRR010000002.1"/>
</dbReference>